<evidence type="ECO:0000313" key="5">
    <source>
        <dbReference type="EMBL" id="SET49755.1"/>
    </source>
</evidence>
<dbReference type="Pfam" id="PF14257">
    <property type="entry name" value="DUF4349"/>
    <property type="match status" value="1"/>
</dbReference>
<dbReference type="OrthoDB" id="885348at2"/>
<dbReference type="EMBL" id="FOHS01000002">
    <property type="protein sequence ID" value="SET49755.1"/>
    <property type="molecule type" value="Genomic_DNA"/>
</dbReference>
<accession>A0A1I0EXT6</accession>
<protein>
    <recommendedName>
        <fullName evidence="4">DUF4349 domain-containing protein</fullName>
    </recommendedName>
</protein>
<keyword evidence="2" id="KW-1133">Transmembrane helix</keyword>
<dbReference type="InterPro" id="IPR025645">
    <property type="entry name" value="DUF4349"/>
</dbReference>
<gene>
    <name evidence="5" type="ORF">SAMN04487998_2022</name>
</gene>
<evidence type="ECO:0000259" key="4">
    <source>
        <dbReference type="Pfam" id="PF14257"/>
    </source>
</evidence>
<keyword evidence="2" id="KW-0472">Membrane</keyword>
<feature type="region of interest" description="Disordered" evidence="1">
    <location>
        <begin position="27"/>
        <end position="49"/>
    </location>
</feature>
<evidence type="ECO:0000313" key="6">
    <source>
        <dbReference type="Proteomes" id="UP000198697"/>
    </source>
</evidence>
<keyword evidence="6" id="KW-1185">Reference proteome</keyword>
<proteinExistence type="predicted"/>
<feature type="transmembrane region" description="Helical" evidence="2">
    <location>
        <begin position="213"/>
        <end position="241"/>
    </location>
</feature>
<dbReference type="PROSITE" id="PS51257">
    <property type="entry name" value="PROKAR_LIPOPROTEIN"/>
    <property type="match status" value="1"/>
</dbReference>
<organism evidence="5 6">
    <name type="scientific">Hymenobacter actinosclerus</name>
    <dbReference type="NCBI Taxonomy" id="82805"/>
    <lineage>
        <taxon>Bacteria</taxon>
        <taxon>Pseudomonadati</taxon>
        <taxon>Bacteroidota</taxon>
        <taxon>Cytophagia</taxon>
        <taxon>Cytophagales</taxon>
        <taxon>Hymenobacteraceae</taxon>
        <taxon>Hymenobacter</taxon>
    </lineage>
</organism>
<reference evidence="6" key="1">
    <citation type="submission" date="2016-10" db="EMBL/GenBank/DDBJ databases">
        <authorList>
            <person name="Varghese N."/>
            <person name="Submissions S."/>
        </authorList>
    </citation>
    <scope>NUCLEOTIDE SEQUENCE [LARGE SCALE GENOMIC DNA]</scope>
    <source>
        <strain evidence="6">DSM 15310</strain>
    </source>
</reference>
<dbReference type="Proteomes" id="UP000198697">
    <property type="component" value="Unassembled WGS sequence"/>
</dbReference>
<evidence type="ECO:0000256" key="2">
    <source>
        <dbReference type="SAM" id="Phobius"/>
    </source>
</evidence>
<evidence type="ECO:0000256" key="1">
    <source>
        <dbReference type="SAM" id="MobiDB-lite"/>
    </source>
</evidence>
<name>A0A1I0EXT6_9BACT</name>
<feature type="chain" id="PRO_5011526084" description="DUF4349 domain-containing protein" evidence="3">
    <location>
        <begin position="22"/>
        <end position="251"/>
    </location>
</feature>
<feature type="domain" description="DUF4349" evidence="4">
    <location>
        <begin position="66"/>
        <end position="160"/>
    </location>
</feature>
<keyword evidence="3" id="KW-0732">Signal</keyword>
<dbReference type="RefSeq" id="WP_092770969.1">
    <property type="nucleotide sequence ID" value="NZ_FOHS01000002.1"/>
</dbReference>
<sequence length="251" mass="26826">MKNCALLLLLPALLLTSCSQSPDRSASAAEEAMVAPTPPISPTSGEATAGSDVPLARLWRATGHPVIYQGSMELEVDNFDAASARLDTLLSQYGAYLTNANETTDNGRHQQVLTIRVPSARFLALTARLGKLGHVQSKQISSRDVAVELAAQQKRAATATDTAIANHAAAVSKLLAEQAAMGTLQLTYFQFRSATDTTPAAAIGPRLVAGLLFGWRLVGMLFVGLSYGWPLLLILAGWGYWRWRQGAFSSQ</sequence>
<keyword evidence="2" id="KW-0812">Transmembrane</keyword>
<dbReference type="STRING" id="82805.SAMN04487998_2022"/>
<evidence type="ECO:0000256" key="3">
    <source>
        <dbReference type="SAM" id="SignalP"/>
    </source>
</evidence>
<dbReference type="AlphaFoldDB" id="A0A1I0EXT6"/>
<feature type="signal peptide" evidence="3">
    <location>
        <begin position="1"/>
        <end position="21"/>
    </location>
</feature>